<protein>
    <submittedName>
        <fullName evidence="1">Uncharacterized protein</fullName>
    </submittedName>
</protein>
<organism evidence="1 2">
    <name type="scientific">Pseudogymnoascus destructans (strain ATCC MYA-4855 / 20631-21)</name>
    <name type="common">Bat white-nose syndrome fungus</name>
    <name type="synonym">Geomyces destructans</name>
    <dbReference type="NCBI Taxonomy" id="658429"/>
    <lineage>
        <taxon>Eukaryota</taxon>
        <taxon>Fungi</taxon>
        <taxon>Dikarya</taxon>
        <taxon>Ascomycota</taxon>
        <taxon>Pezizomycotina</taxon>
        <taxon>Leotiomycetes</taxon>
        <taxon>Thelebolales</taxon>
        <taxon>Thelebolaceae</taxon>
        <taxon>Pseudogymnoascus</taxon>
    </lineage>
</organism>
<name>L8FX03_PSED2</name>
<dbReference type="VEuPathDB" id="FungiDB:GMDG_01722"/>
<dbReference type="InParanoid" id="L8FX03"/>
<sequence>MYSRRCLKGLSSCIEKDLVMAASEKRQWIAEKSKGKRLFAPELGGSYEVFNKRPLQQEMALYCTQDMKLMPKLWQLYSSRLSQSWAKRVEIARKDRIAMS</sequence>
<proteinExistence type="predicted"/>
<evidence type="ECO:0000313" key="2">
    <source>
        <dbReference type="Proteomes" id="UP000011064"/>
    </source>
</evidence>
<dbReference type="PANTHER" id="PTHR43040:SF1">
    <property type="entry name" value="RIBONUCLEASE D"/>
    <property type="match status" value="1"/>
</dbReference>
<dbReference type="HOGENOM" id="CLU_2307230_0_0_1"/>
<dbReference type="Proteomes" id="UP000011064">
    <property type="component" value="Unassembled WGS sequence"/>
</dbReference>
<evidence type="ECO:0000313" key="1">
    <source>
        <dbReference type="EMBL" id="ELR05427.1"/>
    </source>
</evidence>
<dbReference type="OrthoDB" id="26838at2759"/>
<dbReference type="PANTHER" id="PTHR43040">
    <property type="entry name" value="RIBONUCLEASE D"/>
    <property type="match status" value="1"/>
</dbReference>
<dbReference type="STRING" id="658429.L8FX03"/>
<reference evidence="2" key="1">
    <citation type="submission" date="2010-09" db="EMBL/GenBank/DDBJ databases">
        <title>The genome sequence of Geomyces destructans 20631-21.</title>
        <authorList>
            <consortium name="The Broad Institute Genome Sequencing Platform"/>
            <person name="Cuomo C.A."/>
            <person name="Blehert D.S."/>
            <person name="Lorch J.M."/>
            <person name="Young S.K."/>
            <person name="Zeng Q."/>
            <person name="Gargeya S."/>
            <person name="Fitzgerald M."/>
            <person name="Haas B."/>
            <person name="Abouelleil A."/>
            <person name="Alvarado L."/>
            <person name="Arachchi H.M."/>
            <person name="Berlin A."/>
            <person name="Brown A."/>
            <person name="Chapman S.B."/>
            <person name="Chen Z."/>
            <person name="Dunbar C."/>
            <person name="Freedman E."/>
            <person name="Gearin G."/>
            <person name="Gellesch M."/>
            <person name="Goldberg J."/>
            <person name="Griggs A."/>
            <person name="Gujja S."/>
            <person name="Heiman D."/>
            <person name="Howarth C."/>
            <person name="Larson L."/>
            <person name="Lui A."/>
            <person name="MacDonald P.J.P."/>
            <person name="Montmayeur A."/>
            <person name="Murphy C."/>
            <person name="Neiman D."/>
            <person name="Pearson M."/>
            <person name="Priest M."/>
            <person name="Roberts A."/>
            <person name="Saif S."/>
            <person name="Shea T."/>
            <person name="Shenoy N."/>
            <person name="Sisk P."/>
            <person name="Stolte C."/>
            <person name="Sykes S."/>
            <person name="Wortman J."/>
            <person name="Nusbaum C."/>
            <person name="Birren B."/>
        </authorList>
    </citation>
    <scope>NUCLEOTIDE SEQUENCE [LARGE SCALE GENOMIC DNA]</scope>
    <source>
        <strain evidence="2">ATCC MYA-4855 / 20631-21</strain>
    </source>
</reference>
<keyword evidence="2" id="KW-1185">Reference proteome</keyword>
<dbReference type="AlphaFoldDB" id="L8FX03"/>
<accession>L8FX03</accession>
<dbReference type="EMBL" id="GL573190">
    <property type="protein sequence ID" value="ELR05427.1"/>
    <property type="molecule type" value="Genomic_DNA"/>
</dbReference>
<gene>
    <name evidence="1" type="ORF">GMDG_01722</name>
</gene>